<proteinExistence type="inferred from homology"/>
<dbReference type="Pfam" id="PF00682">
    <property type="entry name" value="HMGL-like"/>
    <property type="match status" value="1"/>
</dbReference>
<dbReference type="AlphaFoldDB" id="A0A0D0IE16"/>
<dbReference type="SUPFAM" id="SSF51569">
    <property type="entry name" value="Aldolase"/>
    <property type="match status" value="1"/>
</dbReference>
<dbReference type="InterPro" id="IPR013785">
    <property type="entry name" value="Aldolase_TIM"/>
</dbReference>
<dbReference type="GO" id="GO:0046872">
    <property type="term" value="F:metal ion binding"/>
    <property type="evidence" value="ECO:0007669"/>
    <property type="project" value="UniProtKB-KW"/>
</dbReference>
<dbReference type="PANTHER" id="PTHR42738:SF7">
    <property type="entry name" value="HYDROXYMETHYLGLUTARYL-COA LYASE"/>
    <property type="match status" value="1"/>
</dbReference>
<keyword evidence="3 5" id="KW-0456">Lyase</keyword>
<comment type="similarity">
    <text evidence="1">Belongs to the HMG-CoA lyase family.</text>
</comment>
<evidence type="ECO:0000313" key="5">
    <source>
        <dbReference type="EMBL" id="KIP91137.1"/>
    </source>
</evidence>
<dbReference type="RefSeq" id="WP_042556096.1">
    <property type="nucleotide sequence ID" value="NZ_JXQW01000093.1"/>
</dbReference>
<evidence type="ECO:0000256" key="3">
    <source>
        <dbReference type="ARBA" id="ARBA00023239"/>
    </source>
</evidence>
<evidence type="ECO:0000259" key="4">
    <source>
        <dbReference type="PROSITE" id="PS50991"/>
    </source>
</evidence>
<sequence>MTKRLYIQDVATRDGFQIEAAFVPSEAKIALIDKLSQTGLAKIEVTSFTSPKAIPNLRDAEEVMRGIQRVDGVEYTVLVPNVRGCERALSCQVDEINLVMSASDTHGLANLRMTPEQSLAQFREIIEVTRGSAVFINASLSTTFGCPFEGAVPEVRVHELTQRLLDLGVQGVTLCDTTGMADPAQVERICRESLQRWPEVVFTAHFHNTRGMGLANALAALNAGIDRFDASLGGLGGCPYAPGASGNICTEDLVHMFQRMGLDTGVNLDALLAAAATLPGLIGHDVPGAILKAGTSERRYPKPKWMSEASA</sequence>
<evidence type="ECO:0000256" key="2">
    <source>
        <dbReference type="ARBA" id="ARBA00022723"/>
    </source>
</evidence>
<gene>
    <name evidence="5" type="ORF">RU08_22450</name>
</gene>
<dbReference type="PANTHER" id="PTHR42738">
    <property type="entry name" value="HYDROXYMETHYLGLUTARYL-COA LYASE"/>
    <property type="match status" value="1"/>
</dbReference>
<dbReference type="Proteomes" id="UP000032068">
    <property type="component" value="Unassembled WGS sequence"/>
</dbReference>
<dbReference type="EMBL" id="JXQW01000093">
    <property type="protein sequence ID" value="KIP91137.1"/>
    <property type="molecule type" value="Genomic_DNA"/>
</dbReference>
<evidence type="ECO:0000313" key="6">
    <source>
        <dbReference type="Proteomes" id="UP000032068"/>
    </source>
</evidence>
<dbReference type="FunFam" id="3.20.20.70:FF:000071">
    <property type="entry name" value="Hydroxymethylglutaryl-CoA lyase"/>
    <property type="match status" value="1"/>
</dbReference>
<comment type="caution">
    <text evidence="5">The sequence shown here is derived from an EMBL/GenBank/DDBJ whole genome shotgun (WGS) entry which is preliminary data.</text>
</comment>
<dbReference type="GO" id="GO:0004419">
    <property type="term" value="F:hydroxymethylglutaryl-CoA lyase activity"/>
    <property type="evidence" value="ECO:0007669"/>
    <property type="project" value="TreeGrafter"/>
</dbReference>
<dbReference type="InterPro" id="IPR043594">
    <property type="entry name" value="HMGL"/>
</dbReference>
<dbReference type="NCBIfam" id="NF004283">
    <property type="entry name" value="PRK05692.1"/>
    <property type="match status" value="1"/>
</dbReference>
<feature type="domain" description="Pyruvate carboxyltransferase" evidence="4">
    <location>
        <begin position="5"/>
        <end position="272"/>
    </location>
</feature>
<dbReference type="GO" id="GO:0046951">
    <property type="term" value="P:ketone body biosynthetic process"/>
    <property type="evidence" value="ECO:0007669"/>
    <property type="project" value="TreeGrafter"/>
</dbReference>
<dbReference type="OrthoDB" id="9784013at2"/>
<keyword evidence="2" id="KW-0479">Metal-binding</keyword>
<dbReference type="PROSITE" id="PS50991">
    <property type="entry name" value="PYR_CT"/>
    <property type="match status" value="1"/>
</dbReference>
<organism evidence="5 6">
    <name type="scientific">Pseudomonas fulva</name>
    <dbReference type="NCBI Taxonomy" id="47880"/>
    <lineage>
        <taxon>Bacteria</taxon>
        <taxon>Pseudomonadati</taxon>
        <taxon>Pseudomonadota</taxon>
        <taxon>Gammaproteobacteria</taxon>
        <taxon>Pseudomonadales</taxon>
        <taxon>Pseudomonadaceae</taxon>
        <taxon>Pseudomonas</taxon>
    </lineage>
</organism>
<reference evidence="5 6" key="1">
    <citation type="submission" date="2014-12" db="EMBL/GenBank/DDBJ databases">
        <title>16Stimator: statistical estimation of ribosomal gene copy numbers from draft genome assemblies.</title>
        <authorList>
            <person name="Perisin M.A."/>
            <person name="Vetter M."/>
            <person name="Gilbert J.A."/>
            <person name="Bergelson J."/>
        </authorList>
    </citation>
    <scope>NUCLEOTIDE SEQUENCE [LARGE SCALE GENOMIC DNA]</scope>
    <source>
        <strain evidence="5 6">MEJ086</strain>
    </source>
</reference>
<accession>A0A0D0IE16</accession>
<dbReference type="GO" id="GO:0006552">
    <property type="term" value="P:L-leucine catabolic process"/>
    <property type="evidence" value="ECO:0007669"/>
    <property type="project" value="TreeGrafter"/>
</dbReference>
<name>A0A0D0IE16_9PSED</name>
<protein>
    <submittedName>
        <fullName evidence="5">Hydroxymethylglutaryl-CoA lyase</fullName>
    </submittedName>
</protein>
<dbReference type="Gene3D" id="3.20.20.70">
    <property type="entry name" value="Aldolase class I"/>
    <property type="match status" value="1"/>
</dbReference>
<dbReference type="InterPro" id="IPR000891">
    <property type="entry name" value="PYR_CT"/>
</dbReference>
<evidence type="ECO:0000256" key="1">
    <source>
        <dbReference type="ARBA" id="ARBA00009405"/>
    </source>
</evidence>
<dbReference type="CDD" id="cd07938">
    <property type="entry name" value="DRE_TIM_HMGL"/>
    <property type="match status" value="1"/>
</dbReference>